<evidence type="ECO:0000256" key="2">
    <source>
        <dbReference type="ARBA" id="ARBA00022536"/>
    </source>
</evidence>
<dbReference type="GO" id="GO:0007157">
    <property type="term" value="P:heterophilic cell-cell adhesion via plasma membrane cell adhesion molecules"/>
    <property type="evidence" value="ECO:0007669"/>
    <property type="project" value="TreeGrafter"/>
</dbReference>
<dbReference type="CDD" id="cd00055">
    <property type="entry name" value="EGF_Lam"/>
    <property type="match status" value="1"/>
</dbReference>
<gene>
    <name evidence="17" type="ORF">GDO78_007263</name>
</gene>
<protein>
    <recommendedName>
        <fullName evidence="16">EGF-like domain-containing protein</fullName>
    </recommendedName>
</protein>
<evidence type="ECO:0000256" key="4">
    <source>
        <dbReference type="ARBA" id="ARBA00022692"/>
    </source>
</evidence>
<feature type="compositionally biased region" description="Polar residues" evidence="14">
    <location>
        <begin position="872"/>
        <end position="885"/>
    </location>
</feature>
<evidence type="ECO:0000256" key="11">
    <source>
        <dbReference type="ARBA" id="ARBA00023170"/>
    </source>
</evidence>
<feature type="compositionally biased region" description="Basic and acidic residues" evidence="14">
    <location>
        <begin position="826"/>
        <end position="852"/>
    </location>
</feature>
<keyword evidence="8 15" id="KW-1133">Transmembrane helix</keyword>
<evidence type="ECO:0000256" key="3">
    <source>
        <dbReference type="ARBA" id="ARBA00022553"/>
    </source>
</evidence>
<feature type="disulfide bond" evidence="13">
    <location>
        <begin position="119"/>
        <end position="128"/>
    </location>
</feature>
<feature type="region of interest" description="Disordered" evidence="14">
    <location>
        <begin position="871"/>
        <end position="908"/>
    </location>
</feature>
<organism evidence="17 18">
    <name type="scientific">Eleutherodactylus coqui</name>
    <name type="common">Puerto Rican coqui</name>
    <dbReference type="NCBI Taxonomy" id="57060"/>
    <lineage>
        <taxon>Eukaryota</taxon>
        <taxon>Metazoa</taxon>
        <taxon>Chordata</taxon>
        <taxon>Craniata</taxon>
        <taxon>Vertebrata</taxon>
        <taxon>Euteleostomi</taxon>
        <taxon>Amphibia</taxon>
        <taxon>Batrachia</taxon>
        <taxon>Anura</taxon>
        <taxon>Neobatrachia</taxon>
        <taxon>Hyloidea</taxon>
        <taxon>Eleutherodactylidae</taxon>
        <taxon>Eleutherodactylinae</taxon>
        <taxon>Eleutherodactylus</taxon>
        <taxon>Eleutherodactylus</taxon>
    </lineage>
</organism>
<dbReference type="PANTHER" id="PTHR24043">
    <property type="entry name" value="SCAVENGER RECEPTOR CLASS F"/>
    <property type="match status" value="1"/>
</dbReference>
<feature type="compositionally biased region" description="Basic residues" evidence="14">
    <location>
        <begin position="969"/>
        <end position="979"/>
    </location>
</feature>
<keyword evidence="7" id="KW-0130">Cell adhesion</keyword>
<dbReference type="InterPro" id="IPR000742">
    <property type="entry name" value="EGF"/>
</dbReference>
<keyword evidence="6" id="KW-0677">Repeat</keyword>
<evidence type="ECO:0000259" key="16">
    <source>
        <dbReference type="PROSITE" id="PS50026"/>
    </source>
</evidence>
<dbReference type="OrthoDB" id="6130531at2759"/>
<name>A0A8J6KFQ9_ELECQ</name>
<keyword evidence="18" id="KW-1185">Reference proteome</keyword>
<dbReference type="PRINTS" id="PR00011">
    <property type="entry name" value="EGFLAMININ"/>
</dbReference>
<dbReference type="Gene3D" id="2.170.300.10">
    <property type="entry name" value="Tie2 ligand-binding domain superfamily"/>
    <property type="match status" value="3"/>
</dbReference>
<keyword evidence="5" id="KW-0732">Signal</keyword>
<dbReference type="AlphaFoldDB" id="A0A8J6KFQ9"/>
<evidence type="ECO:0000256" key="10">
    <source>
        <dbReference type="ARBA" id="ARBA00023157"/>
    </source>
</evidence>
<dbReference type="SMART" id="SM00180">
    <property type="entry name" value="EGF_Lam"/>
    <property type="match status" value="7"/>
</dbReference>
<comment type="caution">
    <text evidence="13">Lacks conserved residue(s) required for the propagation of feature annotation.</text>
</comment>
<evidence type="ECO:0000256" key="13">
    <source>
        <dbReference type="PROSITE-ProRule" id="PRU00076"/>
    </source>
</evidence>
<comment type="subcellular location">
    <subcellularLocation>
        <location evidence="1">Membrane</location>
        <topology evidence="1">Single-pass type I membrane protein</topology>
    </subcellularLocation>
</comment>
<keyword evidence="3" id="KW-0597">Phosphoprotein</keyword>
<dbReference type="Pfam" id="PF00053">
    <property type="entry name" value="EGF_laminin"/>
    <property type="match status" value="2"/>
</dbReference>
<dbReference type="PROSITE" id="PS00022">
    <property type="entry name" value="EGF_1"/>
    <property type="match status" value="4"/>
</dbReference>
<evidence type="ECO:0000256" key="5">
    <source>
        <dbReference type="ARBA" id="ARBA00022729"/>
    </source>
</evidence>
<evidence type="ECO:0000256" key="6">
    <source>
        <dbReference type="ARBA" id="ARBA00022737"/>
    </source>
</evidence>
<comment type="caution">
    <text evidence="17">The sequence shown here is derived from an EMBL/GenBank/DDBJ whole genome shotgun (WGS) entry which is preliminary data.</text>
</comment>
<keyword evidence="2 13" id="KW-0245">EGF-like domain</keyword>
<dbReference type="SMART" id="SM00181">
    <property type="entry name" value="EGF"/>
    <property type="match status" value="7"/>
</dbReference>
<feature type="compositionally biased region" description="Polar residues" evidence="14">
    <location>
        <begin position="712"/>
        <end position="721"/>
    </location>
</feature>
<feature type="compositionally biased region" description="Basic and acidic residues" evidence="14">
    <location>
        <begin position="762"/>
        <end position="791"/>
    </location>
</feature>
<evidence type="ECO:0000256" key="15">
    <source>
        <dbReference type="SAM" id="Phobius"/>
    </source>
</evidence>
<evidence type="ECO:0000256" key="7">
    <source>
        <dbReference type="ARBA" id="ARBA00022889"/>
    </source>
</evidence>
<feature type="domain" description="EGF-like" evidence="16">
    <location>
        <begin position="90"/>
        <end position="129"/>
    </location>
</feature>
<feature type="compositionally biased region" description="Basic and acidic residues" evidence="14">
    <location>
        <begin position="980"/>
        <end position="990"/>
    </location>
</feature>
<reference evidence="17" key="1">
    <citation type="thesis" date="2020" institute="ProQuest LLC" country="789 East Eisenhower Parkway, Ann Arbor, MI, USA">
        <title>Comparative Genomics and Chromosome Evolution.</title>
        <authorList>
            <person name="Mudd A.B."/>
        </authorList>
    </citation>
    <scope>NUCLEOTIDE SEQUENCE</scope>
    <source>
        <strain evidence="17">HN-11 Male</strain>
        <tissue evidence="17">Kidney and liver</tissue>
    </source>
</reference>
<evidence type="ECO:0000313" key="18">
    <source>
        <dbReference type="Proteomes" id="UP000770717"/>
    </source>
</evidence>
<dbReference type="FunFam" id="2.170.300.10:FF:000013">
    <property type="entry name" value="Scavenger receptor class F, member 2"/>
    <property type="match status" value="1"/>
</dbReference>
<dbReference type="GO" id="GO:0016020">
    <property type="term" value="C:membrane"/>
    <property type="evidence" value="ECO:0007669"/>
    <property type="project" value="UniProtKB-SubCell"/>
</dbReference>
<dbReference type="InterPro" id="IPR042635">
    <property type="entry name" value="MEGF10/SREC1/2-like"/>
</dbReference>
<sequence length="1003" mass="110102">MRIEPSASLGRMGMRRGGKFSGMEGTCVREWTLLLLKHKGTPGSHLIFVVILMLCCVNCGSGQELNPRGRNVCKSPGGSNFVCCAGWKQLGEECPNAICEGNFTCKENEVCVRPNECRCRHGYFGANCETKCPRQFWGPDCKEKCACHPHGQCDDVNGQCTCNPNRWGPNCENACLCKHGKCDQETGKCTCEPNWWGPQCATACYCSSNSQCDQATGRCICQPGWWARSCNNQCTCNNSPCDQLTGRCLCRERLWGTRCERVCQCFKGKCNQVDGTCTCEPGYRGKYCREKCPAGLYGQGCRWRCGQCKGEQPCTVFDGQCNACEPGWNGTRCDQVCSHGFYGIECSKICPPCKDGHTCNHINGKCSHCNPGWIGDRCETKCRNGTYGEGCAFVCSDCFNGRCHFETGKCLCSDGFYGLYCNLTCPAGQFGVNCEHFCNCHDDKCDPFTGACHMEANQRMGVIGAGVLVIVLLILLLSLLCCCCVCRKKEESADGNQEQVTSKKTPRRFCGRFSRISMKLPRIPLRRQKLPKVVVAHHDMENTFNCSFIEPPSVVEQPSPSWSSRGSFSSFDTTDDGPVYCVPHEDSMTDCKQKGNVSVLEKMTPPINEEEAGEYTYLKDSGSPKSSQVDNSETPLLKSSDSERSSCGSGSTGGALYAKVARLSKQSKDEDDSTMDNRSATIGAKPPSPERTKPPPPDPSTKPKVSWIHGKFNSNQSNSLPAFNKSPDKTSTSTEPSEQNSNIKDHHRKRTPSDTCPAGQGRNEDKVIMRNKDKGQKHVKDVSTAESKPDESLSPSKLKHRNKSHDHIESINGTVQNALKRIGNLHIDKKSADNKDAPKSPDHSKLRGEVLHPHLSSEAASLLAAQLKEKTQSLNRIESSTNQNGIGPLKTQKEKPTPPQKAKRSAAAINQKCNKAILPTTTNLQKMISPVTEPVPATNNLLEKQNSNSSQEPPAAVKQETGEQVVKKTPIKKPPRKKSKDATLDTDGKVQPKMAIMPPQSVK</sequence>
<dbReference type="PROSITE" id="PS50026">
    <property type="entry name" value="EGF_3"/>
    <property type="match status" value="1"/>
</dbReference>
<feature type="compositionally biased region" description="Polar residues" evidence="14">
    <location>
        <begin position="937"/>
        <end position="952"/>
    </location>
</feature>
<keyword evidence="4 15" id="KW-0812">Transmembrane</keyword>
<evidence type="ECO:0000256" key="8">
    <source>
        <dbReference type="ARBA" id="ARBA00022989"/>
    </source>
</evidence>
<dbReference type="FunFam" id="2.170.300.10:FF:000041">
    <property type="entry name" value="Tyrosine protein kinase receptor tie-1, putative"/>
    <property type="match status" value="1"/>
</dbReference>
<dbReference type="PANTHER" id="PTHR24043:SF5">
    <property type="entry name" value="SCAVENGER RECEPTOR CLASS F MEMBER 2"/>
    <property type="match status" value="1"/>
</dbReference>
<evidence type="ECO:0000256" key="9">
    <source>
        <dbReference type="ARBA" id="ARBA00023136"/>
    </source>
</evidence>
<evidence type="ECO:0000313" key="17">
    <source>
        <dbReference type="EMBL" id="KAG9487309.1"/>
    </source>
</evidence>
<proteinExistence type="predicted"/>
<evidence type="ECO:0000256" key="14">
    <source>
        <dbReference type="SAM" id="MobiDB-lite"/>
    </source>
</evidence>
<keyword evidence="12" id="KW-0325">Glycoprotein</keyword>
<keyword evidence="10 13" id="KW-1015">Disulfide bond</keyword>
<feature type="region of interest" description="Disordered" evidence="14">
    <location>
        <begin position="932"/>
        <end position="1003"/>
    </location>
</feature>
<feature type="region of interest" description="Disordered" evidence="14">
    <location>
        <begin position="617"/>
        <end position="853"/>
    </location>
</feature>
<dbReference type="EMBL" id="WNTK01000003">
    <property type="protein sequence ID" value="KAG9487309.1"/>
    <property type="molecule type" value="Genomic_DNA"/>
</dbReference>
<feature type="compositionally biased region" description="Polar residues" evidence="14">
    <location>
        <begin position="729"/>
        <end position="742"/>
    </location>
</feature>
<feature type="transmembrane region" description="Helical" evidence="15">
    <location>
        <begin position="462"/>
        <end position="480"/>
    </location>
</feature>
<dbReference type="InterPro" id="IPR002049">
    <property type="entry name" value="LE_dom"/>
</dbReference>
<keyword evidence="9 15" id="KW-0472">Membrane</keyword>
<accession>A0A8J6KFQ9</accession>
<feature type="compositionally biased region" description="Polar residues" evidence="14">
    <location>
        <begin position="623"/>
        <end position="634"/>
    </location>
</feature>
<evidence type="ECO:0000256" key="12">
    <source>
        <dbReference type="ARBA" id="ARBA00023180"/>
    </source>
</evidence>
<dbReference type="GO" id="GO:0005925">
    <property type="term" value="C:focal adhesion"/>
    <property type="evidence" value="ECO:0007669"/>
    <property type="project" value="TreeGrafter"/>
</dbReference>
<evidence type="ECO:0000256" key="1">
    <source>
        <dbReference type="ARBA" id="ARBA00004479"/>
    </source>
</evidence>
<keyword evidence="11" id="KW-0675">Receptor</keyword>
<dbReference type="Proteomes" id="UP000770717">
    <property type="component" value="Unassembled WGS sequence"/>
</dbReference>
<dbReference type="GO" id="GO:0005044">
    <property type="term" value="F:scavenger receptor activity"/>
    <property type="evidence" value="ECO:0007669"/>
    <property type="project" value="InterPro"/>
</dbReference>